<dbReference type="GO" id="GO:0042797">
    <property type="term" value="P:tRNA transcription by RNA polymerase III"/>
    <property type="evidence" value="ECO:0007669"/>
    <property type="project" value="TreeGrafter"/>
</dbReference>
<dbReference type="FunCoup" id="A0A0C3NN23">
    <property type="interactions" value="45"/>
</dbReference>
<evidence type="ECO:0008006" key="4">
    <source>
        <dbReference type="Google" id="ProtNLM"/>
    </source>
</evidence>
<dbReference type="OrthoDB" id="340681at2759"/>
<sequence>MEEDEIVSVFPIHYSDILSPDVHVHQFPLLTRPLQTPPSAALSGKRIRARIKPMARKLEIHIPVDTRPEIWNQDKSKQFGVARTEDDREKNQDSSSTKQSEGEEPRLTEVRLQSEQIPQQEVYMLGVIHNDRLHLVPVSETHQFRPTLTYLDLTSRKSGRSRGGAGSDSDSDDYPPDPDEPAPVVTAPKKEKKLAEGKEVQVSARKLVEDRNSNMQGGMSAIRREMLLAIRAVEDEPWQAVEFCDGETEESNQVFQSIFSDNEEQLECKTSITTLLKSIRGL</sequence>
<name>A0A0C3NN23_PISTI</name>
<dbReference type="PANTHER" id="PTHR12069:SF0">
    <property type="entry name" value="DNA-DIRECTED RNA POLYMERASE III SUBUNIT RPC5"/>
    <property type="match status" value="1"/>
</dbReference>
<reference evidence="3" key="2">
    <citation type="submission" date="2015-01" db="EMBL/GenBank/DDBJ databases">
        <title>Evolutionary Origins and Diversification of the Mycorrhizal Mutualists.</title>
        <authorList>
            <consortium name="DOE Joint Genome Institute"/>
            <consortium name="Mycorrhizal Genomics Consortium"/>
            <person name="Kohler A."/>
            <person name="Kuo A."/>
            <person name="Nagy L.G."/>
            <person name="Floudas D."/>
            <person name="Copeland A."/>
            <person name="Barry K.W."/>
            <person name="Cichocki N."/>
            <person name="Veneault-Fourrey C."/>
            <person name="LaButti K."/>
            <person name="Lindquist E.A."/>
            <person name="Lipzen A."/>
            <person name="Lundell T."/>
            <person name="Morin E."/>
            <person name="Murat C."/>
            <person name="Riley R."/>
            <person name="Ohm R."/>
            <person name="Sun H."/>
            <person name="Tunlid A."/>
            <person name="Henrissat B."/>
            <person name="Grigoriev I.V."/>
            <person name="Hibbett D.S."/>
            <person name="Martin F."/>
        </authorList>
    </citation>
    <scope>NUCLEOTIDE SEQUENCE [LARGE SCALE GENOMIC DNA]</scope>
    <source>
        <strain evidence="3">Marx 270</strain>
    </source>
</reference>
<dbReference type="Proteomes" id="UP000054217">
    <property type="component" value="Unassembled WGS sequence"/>
</dbReference>
<feature type="compositionally biased region" description="Basic and acidic residues" evidence="1">
    <location>
        <begin position="100"/>
        <end position="109"/>
    </location>
</feature>
<evidence type="ECO:0000256" key="1">
    <source>
        <dbReference type="SAM" id="MobiDB-lite"/>
    </source>
</evidence>
<organism evidence="2 3">
    <name type="scientific">Pisolithus tinctorius Marx 270</name>
    <dbReference type="NCBI Taxonomy" id="870435"/>
    <lineage>
        <taxon>Eukaryota</taxon>
        <taxon>Fungi</taxon>
        <taxon>Dikarya</taxon>
        <taxon>Basidiomycota</taxon>
        <taxon>Agaricomycotina</taxon>
        <taxon>Agaricomycetes</taxon>
        <taxon>Agaricomycetidae</taxon>
        <taxon>Boletales</taxon>
        <taxon>Sclerodermatineae</taxon>
        <taxon>Pisolithaceae</taxon>
        <taxon>Pisolithus</taxon>
    </lineage>
</organism>
<feature type="region of interest" description="Disordered" evidence="1">
    <location>
        <begin position="71"/>
        <end position="114"/>
    </location>
</feature>
<accession>A0A0C3NN23</accession>
<evidence type="ECO:0000313" key="3">
    <source>
        <dbReference type="Proteomes" id="UP000054217"/>
    </source>
</evidence>
<dbReference type="EMBL" id="KN831982">
    <property type="protein sequence ID" value="KIO02270.1"/>
    <property type="molecule type" value="Genomic_DNA"/>
</dbReference>
<dbReference type="Pfam" id="PF04801">
    <property type="entry name" value="RPC5"/>
    <property type="match status" value="1"/>
</dbReference>
<reference evidence="2 3" key="1">
    <citation type="submission" date="2014-04" db="EMBL/GenBank/DDBJ databases">
        <authorList>
            <consortium name="DOE Joint Genome Institute"/>
            <person name="Kuo A."/>
            <person name="Kohler A."/>
            <person name="Costa M.D."/>
            <person name="Nagy L.G."/>
            <person name="Floudas D."/>
            <person name="Copeland A."/>
            <person name="Barry K.W."/>
            <person name="Cichocki N."/>
            <person name="Veneault-Fourrey C."/>
            <person name="LaButti K."/>
            <person name="Lindquist E.A."/>
            <person name="Lipzen A."/>
            <person name="Lundell T."/>
            <person name="Morin E."/>
            <person name="Murat C."/>
            <person name="Sun H."/>
            <person name="Tunlid A."/>
            <person name="Henrissat B."/>
            <person name="Grigoriev I.V."/>
            <person name="Hibbett D.S."/>
            <person name="Martin F."/>
            <person name="Nordberg H.P."/>
            <person name="Cantor M.N."/>
            <person name="Hua S.X."/>
        </authorList>
    </citation>
    <scope>NUCLEOTIDE SEQUENCE [LARGE SCALE GENOMIC DNA]</scope>
    <source>
        <strain evidence="2 3">Marx 270</strain>
    </source>
</reference>
<feature type="compositionally biased region" description="Acidic residues" evidence="1">
    <location>
        <begin position="169"/>
        <end position="180"/>
    </location>
</feature>
<proteinExistence type="predicted"/>
<dbReference type="InParanoid" id="A0A0C3NN23"/>
<dbReference type="GO" id="GO:0005666">
    <property type="term" value="C:RNA polymerase III complex"/>
    <property type="evidence" value="ECO:0007669"/>
    <property type="project" value="TreeGrafter"/>
</dbReference>
<dbReference type="PANTHER" id="PTHR12069">
    <property type="entry name" value="DNA-DIRECTED RNA POLYMERASES III 80 KDA POLYPEPTIDE RNA POLYMERASE III SUBUNIT 5"/>
    <property type="match status" value="1"/>
</dbReference>
<dbReference type="InterPro" id="IPR006886">
    <property type="entry name" value="RNA_pol_III_Rpc5"/>
</dbReference>
<evidence type="ECO:0000313" key="2">
    <source>
        <dbReference type="EMBL" id="KIO02270.1"/>
    </source>
</evidence>
<protein>
    <recommendedName>
        <fullName evidence="4">DNA-directed RNA polymerase III subunit Rpc5</fullName>
    </recommendedName>
</protein>
<dbReference type="STRING" id="870435.A0A0C3NN23"/>
<dbReference type="AlphaFoldDB" id="A0A0C3NN23"/>
<dbReference type="HOGENOM" id="CLU_055683_1_0_1"/>
<keyword evidence="3" id="KW-1185">Reference proteome</keyword>
<feature type="compositionally biased region" description="Basic and acidic residues" evidence="1">
    <location>
        <begin position="71"/>
        <end position="92"/>
    </location>
</feature>
<gene>
    <name evidence="2" type="ORF">M404DRAFT_1002286</name>
</gene>
<feature type="region of interest" description="Disordered" evidence="1">
    <location>
        <begin position="155"/>
        <end position="198"/>
    </location>
</feature>